<gene>
    <name evidence="5" type="ORF">G2W53_002033</name>
</gene>
<evidence type="ECO:0000256" key="1">
    <source>
        <dbReference type="ARBA" id="ARBA00009995"/>
    </source>
</evidence>
<dbReference type="PANTHER" id="PTHR11926:SF1540">
    <property type="entry name" value="GLYCOSYLTRANSFERASE"/>
    <property type="match status" value="1"/>
</dbReference>
<sequence length="448" mass="50512">MENQNTNFLAHCLVLAFPAQGHISPALQFSKRLVQKHVKVTLVSTISFFKNLPDKHLISNSNNAPITFETISDGFDEGGFVEAGTYDSYMDHLQACGPPNALWACSEDRGGLGLACGAMFFTQPCAVCAIFFHVHQNLLKLPLTEEEKESGISLPALPLLADSDLPSFLYRYGSYPRFLGWALDQFTNIDRVDWVFANTFYELEQEVVEWMRKIWPLKTIGPTVPSMLMDKRIKDDTNYGISLFNNNDQEACIKWLDDKPKGSVVYVSFGSLATLSENQMEEMGMGLNESECYFLWVVRSSEESKLPKDFTKTMSKKGLLVTWCPQLQVLSHEAVGCFVTHCGWNSTLEALCLGVPMVGVPQWTDQNTNAKFVKDVWKIGITARVDEKGCFTREEVKECVKEIMEGERGKEMKENAMYWKNMARNAVDEGGSSDKNIEEFVARLVLRS</sequence>
<keyword evidence="3" id="KW-0328">Glycosyltransferase</keyword>
<dbReference type="GO" id="GO:0080044">
    <property type="term" value="F:quercetin 7-O-glucosyltransferase activity"/>
    <property type="evidence" value="ECO:0007669"/>
    <property type="project" value="TreeGrafter"/>
</dbReference>
<dbReference type="PANTHER" id="PTHR11926">
    <property type="entry name" value="GLUCOSYL/GLUCURONOSYL TRANSFERASES"/>
    <property type="match status" value="1"/>
</dbReference>
<evidence type="ECO:0000256" key="2">
    <source>
        <dbReference type="ARBA" id="ARBA00022679"/>
    </source>
</evidence>
<name>A0A834XKY9_9FABA</name>
<evidence type="ECO:0000313" key="5">
    <source>
        <dbReference type="EMBL" id="KAF7845128.1"/>
    </source>
</evidence>
<comment type="caution">
    <text evidence="5">The sequence shown here is derived from an EMBL/GenBank/DDBJ whole genome shotgun (WGS) entry which is preliminary data.</text>
</comment>
<dbReference type="EC" id="2.4.1.-" evidence="4"/>
<accession>A0A834XKY9</accession>
<organism evidence="5 6">
    <name type="scientific">Senna tora</name>
    <dbReference type="NCBI Taxonomy" id="362788"/>
    <lineage>
        <taxon>Eukaryota</taxon>
        <taxon>Viridiplantae</taxon>
        <taxon>Streptophyta</taxon>
        <taxon>Embryophyta</taxon>
        <taxon>Tracheophyta</taxon>
        <taxon>Spermatophyta</taxon>
        <taxon>Magnoliopsida</taxon>
        <taxon>eudicotyledons</taxon>
        <taxon>Gunneridae</taxon>
        <taxon>Pentapetalae</taxon>
        <taxon>rosids</taxon>
        <taxon>fabids</taxon>
        <taxon>Fabales</taxon>
        <taxon>Fabaceae</taxon>
        <taxon>Caesalpinioideae</taxon>
        <taxon>Cassia clade</taxon>
        <taxon>Senna</taxon>
    </lineage>
</organism>
<comment type="similarity">
    <text evidence="1 3">Belongs to the UDP-glycosyltransferase family.</text>
</comment>
<dbReference type="AlphaFoldDB" id="A0A834XKY9"/>
<dbReference type="OrthoDB" id="5835829at2759"/>
<proteinExistence type="inferred from homology"/>
<protein>
    <recommendedName>
        <fullName evidence="4">Glycosyltransferase</fullName>
        <ecNumber evidence="4">2.4.1.-</ecNumber>
    </recommendedName>
</protein>
<reference evidence="5" key="1">
    <citation type="submission" date="2020-09" db="EMBL/GenBank/DDBJ databases">
        <title>Genome-Enabled Discovery of Anthraquinone Biosynthesis in Senna tora.</title>
        <authorList>
            <person name="Kang S.-H."/>
            <person name="Pandey R.P."/>
            <person name="Lee C.-M."/>
            <person name="Sim J.-S."/>
            <person name="Jeong J.-T."/>
            <person name="Choi B.-S."/>
            <person name="Jung M."/>
            <person name="Ginzburg D."/>
            <person name="Zhao K."/>
            <person name="Won S.Y."/>
            <person name="Oh T.-J."/>
            <person name="Yu Y."/>
            <person name="Kim N.-H."/>
            <person name="Lee O.R."/>
            <person name="Lee T.-H."/>
            <person name="Bashyal P."/>
            <person name="Kim T.-S."/>
            <person name="Lee W.-H."/>
            <person name="Kawkins C."/>
            <person name="Kim C.-K."/>
            <person name="Kim J.S."/>
            <person name="Ahn B.O."/>
            <person name="Rhee S.Y."/>
            <person name="Sohng J.K."/>
        </authorList>
    </citation>
    <scope>NUCLEOTIDE SEQUENCE</scope>
    <source>
        <tissue evidence="5">Leaf</tissue>
    </source>
</reference>
<keyword evidence="2 3" id="KW-0808">Transferase</keyword>
<dbReference type="GO" id="GO:0080043">
    <property type="term" value="F:quercetin 3-O-glucosyltransferase activity"/>
    <property type="evidence" value="ECO:0007669"/>
    <property type="project" value="TreeGrafter"/>
</dbReference>
<keyword evidence="6" id="KW-1185">Reference proteome</keyword>
<dbReference type="SUPFAM" id="SSF53756">
    <property type="entry name" value="UDP-Glycosyltransferase/glycogen phosphorylase"/>
    <property type="match status" value="1"/>
</dbReference>
<dbReference type="FunFam" id="3.40.50.2000:FF:000019">
    <property type="entry name" value="Glycosyltransferase"/>
    <property type="match status" value="1"/>
</dbReference>
<dbReference type="InterPro" id="IPR002213">
    <property type="entry name" value="UDP_glucos_trans"/>
</dbReference>
<dbReference type="EMBL" id="JAAIUW010000001">
    <property type="protein sequence ID" value="KAF7845128.1"/>
    <property type="molecule type" value="Genomic_DNA"/>
</dbReference>
<dbReference type="PROSITE" id="PS00375">
    <property type="entry name" value="UDPGT"/>
    <property type="match status" value="1"/>
</dbReference>
<dbReference type="Proteomes" id="UP000634136">
    <property type="component" value="Unassembled WGS sequence"/>
</dbReference>
<evidence type="ECO:0000256" key="3">
    <source>
        <dbReference type="RuleBase" id="RU003718"/>
    </source>
</evidence>
<dbReference type="Gene3D" id="3.40.50.2000">
    <property type="entry name" value="Glycogen Phosphorylase B"/>
    <property type="match status" value="3"/>
</dbReference>
<dbReference type="InterPro" id="IPR035595">
    <property type="entry name" value="UDP_glycos_trans_CS"/>
</dbReference>
<evidence type="ECO:0000256" key="4">
    <source>
        <dbReference type="RuleBase" id="RU362057"/>
    </source>
</evidence>
<dbReference type="Pfam" id="PF00201">
    <property type="entry name" value="UDPGT"/>
    <property type="match status" value="1"/>
</dbReference>
<dbReference type="CDD" id="cd03784">
    <property type="entry name" value="GT1_Gtf-like"/>
    <property type="match status" value="1"/>
</dbReference>
<evidence type="ECO:0000313" key="6">
    <source>
        <dbReference type="Proteomes" id="UP000634136"/>
    </source>
</evidence>